<evidence type="ECO:0000256" key="3">
    <source>
        <dbReference type="ARBA" id="ARBA00022989"/>
    </source>
</evidence>
<comment type="caution">
    <text evidence="6">The sequence shown here is derived from an EMBL/GenBank/DDBJ whole genome shotgun (WGS) entry which is preliminary data.</text>
</comment>
<organism evidence="6 7">
    <name type="scientific">Dyella flava</name>
    <dbReference type="NCBI Taxonomy" id="1920170"/>
    <lineage>
        <taxon>Bacteria</taxon>
        <taxon>Pseudomonadati</taxon>
        <taxon>Pseudomonadota</taxon>
        <taxon>Gammaproteobacteria</taxon>
        <taxon>Lysobacterales</taxon>
        <taxon>Rhodanobacteraceae</taxon>
        <taxon>Dyella</taxon>
    </lineage>
</organism>
<dbReference type="Pfam" id="PF07681">
    <property type="entry name" value="DoxX"/>
    <property type="match status" value="1"/>
</dbReference>
<feature type="transmembrane region" description="Helical" evidence="5">
    <location>
        <begin position="198"/>
        <end position="220"/>
    </location>
</feature>
<feature type="transmembrane region" description="Helical" evidence="5">
    <location>
        <begin position="71"/>
        <end position="90"/>
    </location>
</feature>
<accession>A0ABS2K102</accession>
<protein>
    <submittedName>
        <fullName evidence="6">DoxX family membrane protein</fullName>
    </submittedName>
</protein>
<dbReference type="InterPro" id="IPR032808">
    <property type="entry name" value="DoxX"/>
</dbReference>
<evidence type="ECO:0000256" key="4">
    <source>
        <dbReference type="ARBA" id="ARBA00023136"/>
    </source>
</evidence>
<reference evidence="6" key="1">
    <citation type="submission" date="2020-10" db="EMBL/GenBank/DDBJ databases">
        <title>Phylogeny of dyella-like bacteria.</title>
        <authorList>
            <person name="Fu J."/>
        </authorList>
    </citation>
    <scope>NUCLEOTIDE SEQUENCE</scope>
    <source>
        <strain evidence="6">DHOC52</strain>
    </source>
</reference>
<evidence type="ECO:0000313" key="7">
    <source>
        <dbReference type="Proteomes" id="UP001430149"/>
    </source>
</evidence>
<gene>
    <name evidence="6" type="ORF">ISP19_05895</name>
</gene>
<keyword evidence="2 5" id="KW-0812">Transmembrane</keyword>
<sequence length="259" mass="28203">MRIASLGHAVFAATVIALGVLGLIQGQFAPLWWPIPVGAPAIKALAYLCALISLFSGLGLLWQRAMAARVLLVYFLVWLLVLRVPTLYLAPTTQDAWSGCGEDAVYLAGAWVLFAWFANDQDRRYVLRFATGEQGVHIARVIYGLAMIPFGIGHFTYLKETVALVPDWLPWHLAWAYFTGCAYLVAGVAILAGVCARLAAALSALQMGAFTLLVWGPIVLAGPTGFQWSESVVSWTLTASGWVVADSYRGIRWFAVGRR</sequence>
<dbReference type="RefSeq" id="WP_204680438.1">
    <property type="nucleotide sequence ID" value="NZ_BSNR01000005.1"/>
</dbReference>
<evidence type="ECO:0000313" key="6">
    <source>
        <dbReference type="EMBL" id="MBM7124908.1"/>
    </source>
</evidence>
<feature type="transmembrane region" description="Helical" evidence="5">
    <location>
        <begin position="42"/>
        <end position="62"/>
    </location>
</feature>
<evidence type="ECO:0000256" key="5">
    <source>
        <dbReference type="SAM" id="Phobius"/>
    </source>
</evidence>
<evidence type="ECO:0000256" key="2">
    <source>
        <dbReference type="ARBA" id="ARBA00022692"/>
    </source>
</evidence>
<comment type="subcellular location">
    <subcellularLocation>
        <location evidence="1">Membrane</location>
        <topology evidence="1">Multi-pass membrane protein</topology>
    </subcellularLocation>
</comment>
<feature type="transmembrane region" description="Helical" evidence="5">
    <location>
        <begin position="169"/>
        <end position="191"/>
    </location>
</feature>
<name>A0ABS2K102_9GAMM</name>
<keyword evidence="7" id="KW-1185">Reference proteome</keyword>
<keyword evidence="4 5" id="KW-0472">Membrane</keyword>
<proteinExistence type="predicted"/>
<feature type="transmembrane region" description="Helical" evidence="5">
    <location>
        <begin position="138"/>
        <end position="157"/>
    </location>
</feature>
<keyword evidence="3 5" id="KW-1133">Transmembrane helix</keyword>
<feature type="transmembrane region" description="Helical" evidence="5">
    <location>
        <begin position="96"/>
        <end position="117"/>
    </location>
</feature>
<dbReference type="EMBL" id="JADIKE010000030">
    <property type="protein sequence ID" value="MBM7124908.1"/>
    <property type="molecule type" value="Genomic_DNA"/>
</dbReference>
<evidence type="ECO:0000256" key="1">
    <source>
        <dbReference type="ARBA" id="ARBA00004141"/>
    </source>
</evidence>
<dbReference type="Proteomes" id="UP001430149">
    <property type="component" value="Unassembled WGS sequence"/>
</dbReference>